<proteinExistence type="predicted"/>
<organism evidence="1 2">
    <name type="scientific">Sclerotinia nivalis</name>
    <dbReference type="NCBI Taxonomy" id="352851"/>
    <lineage>
        <taxon>Eukaryota</taxon>
        <taxon>Fungi</taxon>
        <taxon>Dikarya</taxon>
        <taxon>Ascomycota</taxon>
        <taxon>Pezizomycotina</taxon>
        <taxon>Leotiomycetes</taxon>
        <taxon>Helotiales</taxon>
        <taxon>Sclerotiniaceae</taxon>
        <taxon>Sclerotinia</taxon>
    </lineage>
</organism>
<name>A0A9X0DLN6_9HELO</name>
<dbReference type="AlphaFoldDB" id="A0A9X0DLN6"/>
<dbReference type="Proteomes" id="UP001152300">
    <property type="component" value="Unassembled WGS sequence"/>
</dbReference>
<keyword evidence="2" id="KW-1185">Reference proteome</keyword>
<accession>A0A9X0DLN6</accession>
<evidence type="ECO:0000313" key="2">
    <source>
        <dbReference type="Proteomes" id="UP001152300"/>
    </source>
</evidence>
<protein>
    <submittedName>
        <fullName evidence="1">Uncharacterized protein</fullName>
    </submittedName>
</protein>
<dbReference type="EMBL" id="JAPEIS010000003">
    <property type="protein sequence ID" value="KAJ8067624.1"/>
    <property type="molecule type" value="Genomic_DNA"/>
</dbReference>
<evidence type="ECO:0000313" key="1">
    <source>
        <dbReference type="EMBL" id="KAJ8067624.1"/>
    </source>
</evidence>
<sequence length="61" mass="7050">MEDEMIDGDELGMEKMEGVENDSENDAMILQQRALWQTWDLSVLEMGSRLVALPELTYRDT</sequence>
<reference evidence="1" key="1">
    <citation type="submission" date="2022-11" db="EMBL/GenBank/DDBJ databases">
        <title>Genome Resource of Sclerotinia nivalis Strain SnTB1, a Plant Pathogen Isolated from American Ginseng.</title>
        <authorList>
            <person name="Fan S."/>
        </authorList>
    </citation>
    <scope>NUCLEOTIDE SEQUENCE</scope>
    <source>
        <strain evidence="1">SnTB1</strain>
    </source>
</reference>
<gene>
    <name evidence="1" type="ORF">OCU04_003234</name>
</gene>
<comment type="caution">
    <text evidence="1">The sequence shown here is derived from an EMBL/GenBank/DDBJ whole genome shotgun (WGS) entry which is preliminary data.</text>
</comment>